<protein>
    <submittedName>
        <fullName evidence="5">CBS domain-containing protein</fullName>
    </submittedName>
</protein>
<dbReference type="PANTHER" id="PTHR43080">
    <property type="entry name" value="CBS DOMAIN-CONTAINING PROTEIN CBSX3, MITOCHONDRIAL"/>
    <property type="match status" value="1"/>
</dbReference>
<feature type="region of interest" description="Disordered" evidence="3">
    <location>
        <begin position="1"/>
        <end position="22"/>
    </location>
</feature>
<dbReference type="SMART" id="SM00116">
    <property type="entry name" value="CBS"/>
    <property type="match status" value="2"/>
</dbReference>
<evidence type="ECO:0000259" key="4">
    <source>
        <dbReference type="PROSITE" id="PS51371"/>
    </source>
</evidence>
<dbReference type="InterPro" id="IPR051257">
    <property type="entry name" value="Diverse_CBS-Domain"/>
</dbReference>
<evidence type="ECO:0000313" key="6">
    <source>
        <dbReference type="Proteomes" id="UP001371305"/>
    </source>
</evidence>
<reference evidence="5 6" key="1">
    <citation type="submission" date="2024-04" db="EMBL/GenBank/DDBJ databases">
        <title>Luteolibacter sp. isolated from soil.</title>
        <authorList>
            <person name="An J."/>
        </authorList>
    </citation>
    <scope>NUCLEOTIDE SEQUENCE [LARGE SCALE GENOMIC DNA]</scope>
    <source>
        <strain evidence="5 6">Y139</strain>
    </source>
</reference>
<comment type="caution">
    <text evidence="5">The sequence shown here is derived from an EMBL/GenBank/DDBJ whole genome shotgun (WGS) entry which is preliminary data.</text>
</comment>
<proteinExistence type="predicted"/>
<name>A0ABU9AUD3_9BACT</name>
<gene>
    <name evidence="5" type="ORF">WKV53_12160</name>
</gene>
<dbReference type="InterPro" id="IPR046342">
    <property type="entry name" value="CBS_dom_sf"/>
</dbReference>
<dbReference type="Gene3D" id="3.10.580.10">
    <property type="entry name" value="CBS-domain"/>
    <property type="match status" value="1"/>
</dbReference>
<dbReference type="PROSITE" id="PS51371">
    <property type="entry name" value="CBS"/>
    <property type="match status" value="2"/>
</dbReference>
<dbReference type="RefSeq" id="WP_341404863.1">
    <property type="nucleotide sequence ID" value="NZ_JBBUKT010000004.1"/>
</dbReference>
<dbReference type="Pfam" id="PF00571">
    <property type="entry name" value="CBS"/>
    <property type="match status" value="2"/>
</dbReference>
<evidence type="ECO:0000313" key="5">
    <source>
        <dbReference type="EMBL" id="MEK7951261.1"/>
    </source>
</evidence>
<organism evidence="5 6">
    <name type="scientific">Luteolibacter soli</name>
    <dbReference type="NCBI Taxonomy" id="3135280"/>
    <lineage>
        <taxon>Bacteria</taxon>
        <taxon>Pseudomonadati</taxon>
        <taxon>Verrucomicrobiota</taxon>
        <taxon>Verrucomicrobiia</taxon>
        <taxon>Verrucomicrobiales</taxon>
        <taxon>Verrucomicrobiaceae</taxon>
        <taxon>Luteolibacter</taxon>
    </lineage>
</organism>
<dbReference type="EMBL" id="JBBUKT010000004">
    <property type="protein sequence ID" value="MEK7951261.1"/>
    <property type="molecule type" value="Genomic_DNA"/>
</dbReference>
<evidence type="ECO:0000256" key="2">
    <source>
        <dbReference type="PROSITE-ProRule" id="PRU00703"/>
    </source>
</evidence>
<dbReference type="InterPro" id="IPR000644">
    <property type="entry name" value="CBS_dom"/>
</dbReference>
<keyword evidence="1 2" id="KW-0129">CBS domain</keyword>
<feature type="domain" description="CBS" evidence="4">
    <location>
        <begin position="9"/>
        <end position="67"/>
    </location>
</feature>
<evidence type="ECO:0000256" key="3">
    <source>
        <dbReference type="SAM" id="MobiDB-lite"/>
    </source>
</evidence>
<dbReference type="SUPFAM" id="SSF54631">
    <property type="entry name" value="CBS-domain pair"/>
    <property type="match status" value="1"/>
</dbReference>
<dbReference type="InterPro" id="IPR044725">
    <property type="entry name" value="CBSX3_CBS_dom"/>
</dbReference>
<sequence>MENPLSDVLRHKGSHVSRVAPESTVQDAVRQMNRERVGALLVMCGDTIVGIFTERDLLRRVVAEDRSPAATQVGDVMTTEVVVVKPTRTVGEAMQVVTEKRVRHLPVVEDGCLLGIISSGDLTRWTVAEKEGLIHSLMDYIQGTYPA</sequence>
<dbReference type="Proteomes" id="UP001371305">
    <property type="component" value="Unassembled WGS sequence"/>
</dbReference>
<dbReference type="CDD" id="cd04623">
    <property type="entry name" value="CBS_pair_bac_euk"/>
    <property type="match status" value="1"/>
</dbReference>
<accession>A0ABU9AUD3</accession>
<evidence type="ECO:0000256" key="1">
    <source>
        <dbReference type="ARBA" id="ARBA00023122"/>
    </source>
</evidence>
<feature type="domain" description="CBS" evidence="4">
    <location>
        <begin position="77"/>
        <end position="137"/>
    </location>
</feature>
<dbReference type="PANTHER" id="PTHR43080:SF2">
    <property type="entry name" value="CBS DOMAIN-CONTAINING PROTEIN"/>
    <property type="match status" value="1"/>
</dbReference>
<keyword evidence="6" id="KW-1185">Reference proteome</keyword>